<evidence type="ECO:0000259" key="4">
    <source>
        <dbReference type="PROSITE" id="PS01124"/>
    </source>
</evidence>
<dbReference type="InterPro" id="IPR003313">
    <property type="entry name" value="AraC-bd"/>
</dbReference>
<evidence type="ECO:0000256" key="3">
    <source>
        <dbReference type="ARBA" id="ARBA00023163"/>
    </source>
</evidence>
<reference evidence="5 6" key="1">
    <citation type="submission" date="2019-10" db="EMBL/GenBank/DDBJ databases">
        <title>Description of Paenibacillus terrestris sp. nov.</title>
        <authorList>
            <person name="Carlier A."/>
            <person name="Qi S."/>
        </authorList>
    </citation>
    <scope>NUCLEOTIDE SEQUENCE [LARGE SCALE GENOMIC DNA]</scope>
    <source>
        <strain evidence="5 6">LMG 31458</strain>
    </source>
</reference>
<dbReference type="InterPro" id="IPR020449">
    <property type="entry name" value="Tscrpt_reg_AraC-type_HTH"/>
</dbReference>
<dbReference type="RefSeq" id="WP_171649410.1">
    <property type="nucleotide sequence ID" value="NZ_WHOA01000248.1"/>
</dbReference>
<dbReference type="PRINTS" id="PR00032">
    <property type="entry name" value="HTHARAC"/>
</dbReference>
<dbReference type="InterPro" id="IPR018060">
    <property type="entry name" value="HTH_AraC"/>
</dbReference>
<keyword evidence="3" id="KW-0804">Transcription</keyword>
<evidence type="ECO:0000256" key="2">
    <source>
        <dbReference type="ARBA" id="ARBA00023125"/>
    </source>
</evidence>
<dbReference type="Proteomes" id="UP000616779">
    <property type="component" value="Unassembled WGS sequence"/>
</dbReference>
<protein>
    <submittedName>
        <fullName evidence="5">Helix-turn-helix domain-containing protein</fullName>
    </submittedName>
</protein>
<dbReference type="PROSITE" id="PS01124">
    <property type="entry name" value="HTH_ARAC_FAMILY_2"/>
    <property type="match status" value="1"/>
</dbReference>
<keyword evidence="2" id="KW-0238">DNA-binding</keyword>
<dbReference type="SUPFAM" id="SSF51215">
    <property type="entry name" value="Regulatory protein AraC"/>
    <property type="match status" value="1"/>
</dbReference>
<dbReference type="Pfam" id="PF12833">
    <property type="entry name" value="HTH_18"/>
    <property type="match status" value="1"/>
</dbReference>
<dbReference type="PROSITE" id="PS00041">
    <property type="entry name" value="HTH_ARAC_FAMILY_1"/>
    <property type="match status" value="1"/>
</dbReference>
<dbReference type="EMBL" id="WHOA01000248">
    <property type="protein sequence ID" value="NOU76875.1"/>
    <property type="molecule type" value="Genomic_DNA"/>
</dbReference>
<dbReference type="Pfam" id="PF02311">
    <property type="entry name" value="AraC_binding"/>
    <property type="match status" value="1"/>
</dbReference>
<keyword evidence="1" id="KW-0805">Transcription regulation</keyword>
<sequence length="267" mass="31088">MNMISAGYSIHTRPYYTNRNQAIEFYLIRLQMEGVCQSVVNGVVYSIQPGCLLLCKPGDYYNLMIPLNKHEPPRSADFYVTIHSEELWIRQWWELNGQRTLINIGMDEALSSIWKQLVYENRRVKDSSPLILEYLSRVLMLHIQRISQSGEHANTYKRSVSNQIKLYIERNATERLTLKDISASVGLSVSRASQLFKETLNQSIMDYAIEVRLSMAKERMLNEGVTLHEVAYLCGFSNYTHFNRLFKSRFGMSPSQYNKLMRTNSPY</sequence>
<evidence type="ECO:0000256" key="1">
    <source>
        <dbReference type="ARBA" id="ARBA00023015"/>
    </source>
</evidence>
<feature type="domain" description="HTH araC/xylS-type" evidence="4">
    <location>
        <begin position="162"/>
        <end position="260"/>
    </location>
</feature>
<dbReference type="InterPro" id="IPR009057">
    <property type="entry name" value="Homeodomain-like_sf"/>
</dbReference>
<comment type="caution">
    <text evidence="5">The sequence shown here is derived from an EMBL/GenBank/DDBJ whole genome shotgun (WGS) entry which is preliminary data.</text>
</comment>
<dbReference type="SMART" id="SM00342">
    <property type="entry name" value="HTH_ARAC"/>
    <property type="match status" value="1"/>
</dbReference>
<accession>A0ABX1Y7I4</accession>
<evidence type="ECO:0000313" key="6">
    <source>
        <dbReference type="Proteomes" id="UP000616779"/>
    </source>
</evidence>
<dbReference type="InterPro" id="IPR037923">
    <property type="entry name" value="HTH-like"/>
</dbReference>
<proteinExistence type="predicted"/>
<dbReference type="PANTHER" id="PTHR43280">
    <property type="entry name" value="ARAC-FAMILY TRANSCRIPTIONAL REGULATOR"/>
    <property type="match status" value="1"/>
</dbReference>
<keyword evidence="6" id="KW-1185">Reference proteome</keyword>
<dbReference type="InterPro" id="IPR018062">
    <property type="entry name" value="HTH_AraC-typ_CS"/>
</dbReference>
<organism evidence="5 6">
    <name type="scientific">Paenibacillus phytorum</name>
    <dbReference type="NCBI Taxonomy" id="2654977"/>
    <lineage>
        <taxon>Bacteria</taxon>
        <taxon>Bacillati</taxon>
        <taxon>Bacillota</taxon>
        <taxon>Bacilli</taxon>
        <taxon>Bacillales</taxon>
        <taxon>Paenibacillaceae</taxon>
        <taxon>Paenibacillus</taxon>
    </lineage>
</organism>
<evidence type="ECO:0000313" key="5">
    <source>
        <dbReference type="EMBL" id="NOU76875.1"/>
    </source>
</evidence>
<dbReference type="Gene3D" id="1.10.10.60">
    <property type="entry name" value="Homeodomain-like"/>
    <property type="match status" value="2"/>
</dbReference>
<dbReference type="PANTHER" id="PTHR43280:SF2">
    <property type="entry name" value="HTH-TYPE TRANSCRIPTIONAL REGULATOR EXSA"/>
    <property type="match status" value="1"/>
</dbReference>
<gene>
    <name evidence="5" type="ORF">GC098_36870</name>
</gene>
<name>A0ABX1Y7I4_9BACL</name>
<dbReference type="SUPFAM" id="SSF46689">
    <property type="entry name" value="Homeodomain-like"/>
    <property type="match status" value="2"/>
</dbReference>